<dbReference type="Proteomes" id="UP001218188">
    <property type="component" value="Unassembled WGS sequence"/>
</dbReference>
<proteinExistence type="predicted"/>
<dbReference type="EMBL" id="JARJCM010000051">
    <property type="protein sequence ID" value="KAJ7035299.1"/>
    <property type="molecule type" value="Genomic_DNA"/>
</dbReference>
<reference evidence="2" key="1">
    <citation type="submission" date="2023-03" db="EMBL/GenBank/DDBJ databases">
        <title>Massive genome expansion in bonnet fungi (Mycena s.s.) driven by repeated elements and novel gene families across ecological guilds.</title>
        <authorList>
            <consortium name="Lawrence Berkeley National Laboratory"/>
            <person name="Harder C.B."/>
            <person name="Miyauchi S."/>
            <person name="Viragh M."/>
            <person name="Kuo A."/>
            <person name="Thoen E."/>
            <person name="Andreopoulos B."/>
            <person name="Lu D."/>
            <person name="Skrede I."/>
            <person name="Drula E."/>
            <person name="Henrissat B."/>
            <person name="Morin E."/>
            <person name="Kohler A."/>
            <person name="Barry K."/>
            <person name="LaButti K."/>
            <person name="Morin E."/>
            <person name="Salamov A."/>
            <person name="Lipzen A."/>
            <person name="Mereny Z."/>
            <person name="Hegedus B."/>
            <person name="Baldrian P."/>
            <person name="Stursova M."/>
            <person name="Weitz H."/>
            <person name="Taylor A."/>
            <person name="Grigoriev I.V."/>
            <person name="Nagy L.G."/>
            <person name="Martin F."/>
            <person name="Kauserud H."/>
        </authorList>
    </citation>
    <scope>NUCLEOTIDE SEQUENCE</scope>
    <source>
        <strain evidence="2">CBHHK200</strain>
    </source>
</reference>
<dbReference type="AlphaFoldDB" id="A0AAD6SWF0"/>
<sequence length="75" mass="8131">MRGQAAWDADADTKASRQGAAAAVNSGNTDASGVQAPGWAMDVKKALETGKMDEIWKTLENIGWRPWRIQQKASE</sequence>
<keyword evidence="3" id="KW-1185">Reference proteome</keyword>
<evidence type="ECO:0000313" key="2">
    <source>
        <dbReference type="EMBL" id="KAJ7035299.1"/>
    </source>
</evidence>
<evidence type="ECO:0000256" key="1">
    <source>
        <dbReference type="SAM" id="MobiDB-lite"/>
    </source>
</evidence>
<accession>A0AAD6SWF0</accession>
<organism evidence="2 3">
    <name type="scientific">Mycena alexandri</name>
    <dbReference type="NCBI Taxonomy" id="1745969"/>
    <lineage>
        <taxon>Eukaryota</taxon>
        <taxon>Fungi</taxon>
        <taxon>Dikarya</taxon>
        <taxon>Basidiomycota</taxon>
        <taxon>Agaricomycotina</taxon>
        <taxon>Agaricomycetes</taxon>
        <taxon>Agaricomycetidae</taxon>
        <taxon>Agaricales</taxon>
        <taxon>Marasmiineae</taxon>
        <taxon>Mycenaceae</taxon>
        <taxon>Mycena</taxon>
    </lineage>
</organism>
<name>A0AAD6SWF0_9AGAR</name>
<evidence type="ECO:0000313" key="3">
    <source>
        <dbReference type="Proteomes" id="UP001218188"/>
    </source>
</evidence>
<gene>
    <name evidence="2" type="ORF">C8F04DRAFT_1259110</name>
</gene>
<feature type="region of interest" description="Disordered" evidence="1">
    <location>
        <begin position="1"/>
        <end position="35"/>
    </location>
</feature>
<comment type="caution">
    <text evidence="2">The sequence shown here is derived from an EMBL/GenBank/DDBJ whole genome shotgun (WGS) entry which is preliminary data.</text>
</comment>
<protein>
    <submittedName>
        <fullName evidence="2">Uncharacterized protein</fullName>
    </submittedName>
</protein>